<dbReference type="SMART" id="SM00388">
    <property type="entry name" value="HisKA"/>
    <property type="match status" value="1"/>
</dbReference>
<keyword evidence="4" id="KW-0597">Phosphoprotein</keyword>
<dbReference type="SUPFAM" id="SSF158472">
    <property type="entry name" value="HAMP domain-like"/>
    <property type="match status" value="1"/>
</dbReference>
<dbReference type="InterPro" id="IPR003660">
    <property type="entry name" value="HAMP_dom"/>
</dbReference>
<dbReference type="GO" id="GO:0016301">
    <property type="term" value="F:kinase activity"/>
    <property type="evidence" value="ECO:0007669"/>
    <property type="project" value="UniProtKB-KW"/>
</dbReference>
<comment type="caution">
    <text evidence="15">The sequence shown here is derived from an EMBL/GenBank/DDBJ whole genome shotgun (WGS) entry which is preliminary data.</text>
</comment>
<evidence type="ECO:0000256" key="9">
    <source>
        <dbReference type="ARBA" id="ARBA00023012"/>
    </source>
</evidence>
<keyword evidence="6 12" id="KW-0812">Transmembrane</keyword>
<dbReference type="CDD" id="cd00082">
    <property type="entry name" value="HisKA"/>
    <property type="match status" value="1"/>
</dbReference>
<name>A0ABQ6HRR3_9MICO</name>
<dbReference type="InterPro" id="IPR036890">
    <property type="entry name" value="HATPase_C_sf"/>
</dbReference>
<reference evidence="16" key="1">
    <citation type="journal article" date="2019" name="Int. J. Syst. Evol. Microbiol.">
        <title>The Global Catalogue of Microorganisms (GCM) 10K type strain sequencing project: providing services to taxonomists for standard genome sequencing and annotation.</title>
        <authorList>
            <consortium name="The Broad Institute Genomics Platform"/>
            <consortium name="The Broad Institute Genome Sequencing Center for Infectious Disease"/>
            <person name="Wu L."/>
            <person name="Ma J."/>
        </authorList>
    </citation>
    <scope>NUCLEOTIDE SEQUENCE [LARGE SCALE GENOMIC DNA]</scope>
    <source>
        <strain evidence="16">NBRC 105830</strain>
    </source>
</reference>
<keyword evidence="7 15" id="KW-0418">Kinase</keyword>
<dbReference type="EMBL" id="BSUJ01000001">
    <property type="protein sequence ID" value="GMA20717.1"/>
    <property type="molecule type" value="Genomic_DNA"/>
</dbReference>
<evidence type="ECO:0000259" key="14">
    <source>
        <dbReference type="PROSITE" id="PS50885"/>
    </source>
</evidence>
<keyword evidence="8 12" id="KW-1133">Transmembrane helix</keyword>
<dbReference type="Gene3D" id="1.10.287.130">
    <property type="match status" value="1"/>
</dbReference>
<keyword evidence="5" id="KW-0808">Transferase</keyword>
<dbReference type="InterPro" id="IPR005467">
    <property type="entry name" value="His_kinase_dom"/>
</dbReference>
<evidence type="ECO:0000313" key="16">
    <source>
        <dbReference type="Proteomes" id="UP001157109"/>
    </source>
</evidence>
<comment type="subcellular location">
    <subcellularLocation>
        <location evidence="2">Cell membrane</location>
    </subcellularLocation>
</comment>
<evidence type="ECO:0000256" key="5">
    <source>
        <dbReference type="ARBA" id="ARBA00022679"/>
    </source>
</evidence>
<dbReference type="EC" id="2.7.13.3" evidence="3"/>
<evidence type="ECO:0000256" key="2">
    <source>
        <dbReference type="ARBA" id="ARBA00004236"/>
    </source>
</evidence>
<dbReference type="InterPro" id="IPR050428">
    <property type="entry name" value="TCS_sensor_his_kinase"/>
</dbReference>
<dbReference type="SMART" id="SM00387">
    <property type="entry name" value="HATPase_c"/>
    <property type="match status" value="1"/>
</dbReference>
<dbReference type="SUPFAM" id="SSF47384">
    <property type="entry name" value="Homodimeric domain of signal transducing histidine kinase"/>
    <property type="match status" value="1"/>
</dbReference>
<dbReference type="PRINTS" id="PR00344">
    <property type="entry name" value="BCTRLSENSOR"/>
</dbReference>
<sequence length="540" mass="56975">MTGPQDTIVRSSAYRTLQRISLRERLIAILVALLISALGVTAFISTILLHLSLVNGLDEDVRTTANRLAANPALVLSNESTETIGSGYAIVFMPEGGIATQVLPAPGGSANEPAVPTLTLSSSAVETGEAFEVGSVSGTRHWRVVATSVTLQGKQIPVAVAAPTDGINETISQVVVLWTVLGSAAVLAAVFTGWSAIKRAFRPLSEIEDTAAAIAAGDLSRRIPVRLSGDEVASLATSLNSMLSQIERSFQRVETSEGNMRRFVADASHELRTPLAAVRGYAELYRQGAVTQPEHVATVFQRIEDEATRMGVLVEDLLSLARLDEHREMAREPVDLTVLVADAAQDARALAPDRTIGFGGLNGKIGTSLVLGDEPKLRQVITNLVANAVNHTPAGTPIELKVGTRGDTVVAQVIDHGHGIDPREAERVFERFYRHDASRTRSEQGAGGSGLGLAIVKAITVGHGGTVRVEQTPGVARRSCSSCRPSDEPSPISRGTISHGTVTPGTDSPHTDTTDTHSTFIGSSQAAPTPVGHPGPDRRT</sequence>
<evidence type="ECO:0000259" key="13">
    <source>
        <dbReference type="PROSITE" id="PS50109"/>
    </source>
</evidence>
<dbReference type="PANTHER" id="PTHR45436">
    <property type="entry name" value="SENSOR HISTIDINE KINASE YKOH"/>
    <property type="match status" value="1"/>
</dbReference>
<evidence type="ECO:0000256" key="10">
    <source>
        <dbReference type="ARBA" id="ARBA00023136"/>
    </source>
</evidence>
<dbReference type="Proteomes" id="UP001157109">
    <property type="component" value="Unassembled WGS sequence"/>
</dbReference>
<dbReference type="InterPro" id="IPR003594">
    <property type="entry name" value="HATPase_dom"/>
</dbReference>
<evidence type="ECO:0000256" key="7">
    <source>
        <dbReference type="ARBA" id="ARBA00022777"/>
    </source>
</evidence>
<dbReference type="InterPro" id="IPR003661">
    <property type="entry name" value="HisK_dim/P_dom"/>
</dbReference>
<evidence type="ECO:0000256" key="4">
    <source>
        <dbReference type="ARBA" id="ARBA00022553"/>
    </source>
</evidence>
<evidence type="ECO:0000256" key="8">
    <source>
        <dbReference type="ARBA" id="ARBA00022989"/>
    </source>
</evidence>
<feature type="domain" description="Histidine kinase" evidence="13">
    <location>
        <begin position="266"/>
        <end position="474"/>
    </location>
</feature>
<dbReference type="InterPro" id="IPR004358">
    <property type="entry name" value="Sig_transdc_His_kin-like_C"/>
</dbReference>
<dbReference type="Pfam" id="PF00672">
    <property type="entry name" value="HAMP"/>
    <property type="match status" value="1"/>
</dbReference>
<dbReference type="PANTHER" id="PTHR45436:SF5">
    <property type="entry name" value="SENSOR HISTIDINE KINASE TRCS"/>
    <property type="match status" value="1"/>
</dbReference>
<dbReference type="Gene3D" id="6.10.340.10">
    <property type="match status" value="1"/>
</dbReference>
<comment type="catalytic activity">
    <reaction evidence="1">
        <text>ATP + protein L-histidine = ADP + protein N-phospho-L-histidine.</text>
        <dbReference type="EC" id="2.7.13.3"/>
    </reaction>
</comment>
<keyword evidence="16" id="KW-1185">Reference proteome</keyword>
<evidence type="ECO:0000256" key="3">
    <source>
        <dbReference type="ARBA" id="ARBA00012438"/>
    </source>
</evidence>
<gene>
    <name evidence="15" type="ORF">GCM10025862_27380</name>
</gene>
<protein>
    <recommendedName>
        <fullName evidence="3">histidine kinase</fullName>
        <ecNumber evidence="3">2.7.13.3</ecNumber>
    </recommendedName>
</protein>
<evidence type="ECO:0000256" key="12">
    <source>
        <dbReference type="SAM" id="Phobius"/>
    </source>
</evidence>
<accession>A0ABQ6HRR3</accession>
<feature type="region of interest" description="Disordered" evidence="11">
    <location>
        <begin position="472"/>
        <end position="540"/>
    </location>
</feature>
<evidence type="ECO:0000256" key="11">
    <source>
        <dbReference type="SAM" id="MobiDB-lite"/>
    </source>
</evidence>
<evidence type="ECO:0000256" key="6">
    <source>
        <dbReference type="ARBA" id="ARBA00022692"/>
    </source>
</evidence>
<dbReference type="InterPro" id="IPR036097">
    <property type="entry name" value="HisK_dim/P_sf"/>
</dbReference>
<dbReference type="Pfam" id="PF02518">
    <property type="entry name" value="HATPase_c"/>
    <property type="match status" value="1"/>
</dbReference>
<dbReference type="PROSITE" id="PS50109">
    <property type="entry name" value="HIS_KIN"/>
    <property type="match status" value="1"/>
</dbReference>
<dbReference type="SUPFAM" id="SSF55874">
    <property type="entry name" value="ATPase domain of HSP90 chaperone/DNA topoisomerase II/histidine kinase"/>
    <property type="match status" value="1"/>
</dbReference>
<feature type="transmembrane region" description="Helical" evidence="12">
    <location>
        <begin position="26"/>
        <end position="51"/>
    </location>
</feature>
<dbReference type="RefSeq" id="WP_284284679.1">
    <property type="nucleotide sequence ID" value="NZ_BSUJ01000001.1"/>
</dbReference>
<keyword evidence="10 12" id="KW-0472">Membrane</keyword>
<dbReference type="PROSITE" id="PS50885">
    <property type="entry name" value="HAMP"/>
    <property type="match status" value="1"/>
</dbReference>
<evidence type="ECO:0000313" key="15">
    <source>
        <dbReference type="EMBL" id="GMA20717.1"/>
    </source>
</evidence>
<keyword evidence="9" id="KW-0902">Two-component regulatory system</keyword>
<dbReference type="SMART" id="SM00304">
    <property type="entry name" value="HAMP"/>
    <property type="match status" value="1"/>
</dbReference>
<dbReference type="Pfam" id="PF00512">
    <property type="entry name" value="HisKA"/>
    <property type="match status" value="1"/>
</dbReference>
<feature type="domain" description="HAMP" evidence="14">
    <location>
        <begin position="198"/>
        <end position="251"/>
    </location>
</feature>
<dbReference type="CDD" id="cd06225">
    <property type="entry name" value="HAMP"/>
    <property type="match status" value="1"/>
</dbReference>
<organism evidence="15 16">
    <name type="scientific">Arsenicicoccus piscis</name>
    <dbReference type="NCBI Taxonomy" id="673954"/>
    <lineage>
        <taxon>Bacteria</taxon>
        <taxon>Bacillati</taxon>
        <taxon>Actinomycetota</taxon>
        <taxon>Actinomycetes</taxon>
        <taxon>Micrococcales</taxon>
        <taxon>Intrasporangiaceae</taxon>
        <taxon>Arsenicicoccus</taxon>
    </lineage>
</organism>
<dbReference type="CDD" id="cd00075">
    <property type="entry name" value="HATPase"/>
    <property type="match status" value="1"/>
</dbReference>
<proteinExistence type="predicted"/>
<dbReference type="Gene3D" id="3.30.565.10">
    <property type="entry name" value="Histidine kinase-like ATPase, C-terminal domain"/>
    <property type="match status" value="1"/>
</dbReference>
<evidence type="ECO:0000256" key="1">
    <source>
        <dbReference type="ARBA" id="ARBA00000085"/>
    </source>
</evidence>